<gene>
    <name evidence="2" type="ORF">KZY68_03325</name>
</gene>
<keyword evidence="1" id="KW-0472">Membrane</keyword>
<dbReference type="GO" id="GO:0036424">
    <property type="term" value="F:L-phosphoserine phosphatase activity"/>
    <property type="evidence" value="ECO:0007669"/>
    <property type="project" value="TreeGrafter"/>
</dbReference>
<keyword evidence="1" id="KW-0812">Transmembrane</keyword>
<dbReference type="NCBIfam" id="TIGR01488">
    <property type="entry name" value="HAD-SF-IB"/>
    <property type="match status" value="1"/>
</dbReference>
<sequence length="195" mass="22295">MKQKVYLFDFDGTITTKDTFVALILYAVGTWKCLVGFALYSPLLLLMKLHLYPNWKAKQRVFSHFFKGKSLEDFNKLCRNFAANNRSLLRSDAMKAIDEARNQGEVYVVSASVDNWVQPFLPHVVVVGTQLEVADGLLTGRFSTRNCYGVEKVNRVKQLLTAPRSQYYIIAFGDSRGDNEMLNYADEAHYQPFKS</sequence>
<keyword evidence="2" id="KW-0378">Hydrolase</keyword>
<dbReference type="Proteomes" id="UP001196873">
    <property type="component" value="Unassembled WGS sequence"/>
</dbReference>
<dbReference type="EMBL" id="JAHXRF010000004">
    <property type="protein sequence ID" value="MBW4865068.1"/>
    <property type="molecule type" value="Genomic_DNA"/>
</dbReference>
<organism evidence="2 3">
    <name type="scientific">Segatella salivae</name>
    <dbReference type="NCBI Taxonomy" id="228604"/>
    <lineage>
        <taxon>Bacteria</taxon>
        <taxon>Pseudomonadati</taxon>
        <taxon>Bacteroidota</taxon>
        <taxon>Bacteroidia</taxon>
        <taxon>Bacteroidales</taxon>
        <taxon>Prevotellaceae</taxon>
        <taxon>Segatella</taxon>
    </lineage>
</organism>
<dbReference type="AlphaFoldDB" id="A0AAW4NSZ0"/>
<accession>A0AAW4NSZ0</accession>
<dbReference type="GO" id="GO:0000287">
    <property type="term" value="F:magnesium ion binding"/>
    <property type="evidence" value="ECO:0007669"/>
    <property type="project" value="TreeGrafter"/>
</dbReference>
<proteinExistence type="predicted"/>
<comment type="caution">
    <text evidence="2">The sequence shown here is derived from an EMBL/GenBank/DDBJ whole genome shotgun (WGS) entry which is preliminary data.</text>
</comment>
<evidence type="ECO:0000256" key="1">
    <source>
        <dbReference type="SAM" id="Phobius"/>
    </source>
</evidence>
<dbReference type="PANTHER" id="PTHR43344:SF14">
    <property type="entry name" value="HAD-IB FAMILY HYDROLASE"/>
    <property type="match status" value="1"/>
</dbReference>
<evidence type="ECO:0000313" key="2">
    <source>
        <dbReference type="EMBL" id="MBW4865068.1"/>
    </source>
</evidence>
<name>A0AAW4NSZ0_9BACT</name>
<protein>
    <submittedName>
        <fullName evidence="2">Haloacid dehalogenase-like hydrolase</fullName>
    </submittedName>
</protein>
<dbReference type="RefSeq" id="WP_219425607.1">
    <property type="nucleotide sequence ID" value="NZ_JAHXQY010000007.1"/>
</dbReference>
<dbReference type="InterPro" id="IPR050582">
    <property type="entry name" value="HAD-like_SerB"/>
</dbReference>
<feature type="transmembrane region" description="Helical" evidence="1">
    <location>
        <begin position="20"/>
        <end position="46"/>
    </location>
</feature>
<dbReference type="GO" id="GO:0006564">
    <property type="term" value="P:L-serine biosynthetic process"/>
    <property type="evidence" value="ECO:0007669"/>
    <property type="project" value="TreeGrafter"/>
</dbReference>
<dbReference type="PANTHER" id="PTHR43344">
    <property type="entry name" value="PHOSPHOSERINE PHOSPHATASE"/>
    <property type="match status" value="1"/>
</dbReference>
<evidence type="ECO:0000313" key="3">
    <source>
        <dbReference type="Proteomes" id="UP001196873"/>
    </source>
</evidence>
<dbReference type="GO" id="GO:0005737">
    <property type="term" value="C:cytoplasm"/>
    <property type="evidence" value="ECO:0007669"/>
    <property type="project" value="TreeGrafter"/>
</dbReference>
<reference evidence="2" key="1">
    <citation type="submission" date="2021-07" db="EMBL/GenBank/DDBJ databases">
        <title>Genomic diversity and antimicrobial resistance of Prevotella spp. isolated from chronic lung disease airways.</title>
        <authorList>
            <person name="Webb K.A."/>
            <person name="Olagoke O.S."/>
            <person name="Baird T."/>
            <person name="Neill J."/>
            <person name="Pham A."/>
            <person name="Wells T.J."/>
            <person name="Ramsay K.A."/>
            <person name="Bell S.C."/>
            <person name="Sarovich D.S."/>
            <person name="Price E.P."/>
        </authorList>
    </citation>
    <scope>NUCLEOTIDE SEQUENCE</scope>
    <source>
        <strain evidence="2">SCHI0047.S.3</strain>
    </source>
</reference>
<keyword evidence="1" id="KW-1133">Transmembrane helix</keyword>
<dbReference type="Pfam" id="PF12710">
    <property type="entry name" value="HAD"/>
    <property type="match status" value="1"/>
</dbReference>